<reference evidence="4 5" key="1">
    <citation type="submission" date="2019-01" db="EMBL/GenBank/DDBJ databases">
        <title>Oerskovia turbata Genome sequencing and assembly.</title>
        <authorList>
            <person name="Dou T."/>
        </authorList>
    </citation>
    <scope>NUCLEOTIDE SEQUENCE [LARGE SCALE GENOMIC DNA]</scope>
    <source>
        <strain evidence="3 4">JCM12123</strain>
        <strain evidence="2 5">JCM3160</strain>
    </source>
</reference>
<feature type="compositionally biased region" description="Low complexity" evidence="1">
    <location>
        <begin position="173"/>
        <end position="188"/>
    </location>
</feature>
<comment type="caution">
    <text evidence="3">The sequence shown here is derived from an EMBL/GenBank/DDBJ whole genome shotgun (WGS) entry which is preliminary data.</text>
</comment>
<accession>A0A4V1N4F7</accession>
<dbReference type="Gene3D" id="2.60.120.1140">
    <property type="entry name" value="Protein of unknown function DUF192"/>
    <property type="match status" value="1"/>
</dbReference>
<dbReference type="EMBL" id="SDJQ01000021">
    <property type="protein sequence ID" value="RXR32006.1"/>
    <property type="molecule type" value="Genomic_DNA"/>
</dbReference>
<feature type="compositionally biased region" description="Basic residues" evidence="1">
    <location>
        <begin position="37"/>
        <end position="51"/>
    </location>
</feature>
<feature type="compositionally biased region" description="Basic and acidic residues" evidence="1">
    <location>
        <begin position="25"/>
        <end position="36"/>
    </location>
</feature>
<dbReference type="EMBL" id="SDJR01000014">
    <property type="protein sequence ID" value="RXR22100.1"/>
    <property type="molecule type" value="Genomic_DNA"/>
</dbReference>
<gene>
    <name evidence="2" type="ORF">EQW73_17255</name>
    <name evidence="3" type="ORF">EQW78_15325</name>
</gene>
<protein>
    <submittedName>
        <fullName evidence="3">DUF192 domain-containing protein</fullName>
    </submittedName>
</protein>
<evidence type="ECO:0000256" key="1">
    <source>
        <dbReference type="SAM" id="MobiDB-lite"/>
    </source>
</evidence>
<sequence>MAQSHPRGARHRLRERPRQRSCPRRGPEGAARDVLAHRHPPHRVRPAHQRRPAPGSDHPPGPGLSPHPRPRRPSGTGARPWRPTPAGLRHHVRDTGPRAVRRTASVLDALVLLSGCGAPTSIVTIGEQTFTVEVARTPDAQRAGLSDRDDVPAGTGMLFPFDEPDLARSGWPAPGSRSTSLGSSTARSSRSRPCHRAISTS</sequence>
<feature type="compositionally biased region" description="Basic residues" evidence="1">
    <location>
        <begin position="7"/>
        <end position="23"/>
    </location>
</feature>
<feature type="region of interest" description="Disordered" evidence="1">
    <location>
        <begin position="160"/>
        <end position="201"/>
    </location>
</feature>
<dbReference type="Proteomes" id="UP000289805">
    <property type="component" value="Unassembled WGS sequence"/>
</dbReference>
<feature type="compositionally biased region" description="Pro residues" evidence="1">
    <location>
        <begin position="57"/>
        <end position="67"/>
    </location>
</feature>
<dbReference type="InterPro" id="IPR003795">
    <property type="entry name" value="DUF192"/>
</dbReference>
<dbReference type="InterPro" id="IPR038695">
    <property type="entry name" value="Saro_0823-like_sf"/>
</dbReference>
<proteinExistence type="predicted"/>
<name>A0A4V1N4F7_9CELL</name>
<evidence type="ECO:0000313" key="3">
    <source>
        <dbReference type="EMBL" id="RXR32006.1"/>
    </source>
</evidence>
<dbReference type="Pfam" id="PF02643">
    <property type="entry name" value="DUF192"/>
    <property type="match status" value="1"/>
</dbReference>
<keyword evidence="5" id="KW-1185">Reference proteome</keyword>
<evidence type="ECO:0000313" key="4">
    <source>
        <dbReference type="Proteomes" id="UP000289805"/>
    </source>
</evidence>
<evidence type="ECO:0000313" key="2">
    <source>
        <dbReference type="EMBL" id="RXR22100.1"/>
    </source>
</evidence>
<dbReference type="OrthoDB" id="9808290at2"/>
<evidence type="ECO:0000313" key="5">
    <source>
        <dbReference type="Proteomes" id="UP000290517"/>
    </source>
</evidence>
<dbReference type="AlphaFoldDB" id="A0A4V1N4F7"/>
<dbReference type="Proteomes" id="UP000290517">
    <property type="component" value="Unassembled WGS sequence"/>
</dbReference>
<feature type="region of interest" description="Disordered" evidence="1">
    <location>
        <begin position="1"/>
        <end position="99"/>
    </location>
</feature>
<organism evidence="3 4">
    <name type="scientific">Oerskovia turbata</name>
    <dbReference type="NCBI Taxonomy" id="1713"/>
    <lineage>
        <taxon>Bacteria</taxon>
        <taxon>Bacillati</taxon>
        <taxon>Actinomycetota</taxon>
        <taxon>Actinomycetes</taxon>
        <taxon>Micrococcales</taxon>
        <taxon>Cellulomonadaceae</taxon>
        <taxon>Oerskovia</taxon>
    </lineage>
</organism>